<reference evidence="3 4" key="1">
    <citation type="submission" date="2019-03" db="EMBL/GenBank/DDBJ databases">
        <authorList>
            <person name="Gaulin E."/>
            <person name="Dumas B."/>
        </authorList>
    </citation>
    <scope>NUCLEOTIDE SEQUENCE [LARGE SCALE GENOMIC DNA]</scope>
    <source>
        <strain evidence="3">CBS 568.67</strain>
    </source>
</reference>
<proteinExistence type="predicted"/>
<dbReference type="OrthoDB" id="160470at2759"/>
<keyword evidence="1" id="KW-1133">Transmembrane helix</keyword>
<name>A0A485K6L6_9STRA</name>
<accession>A0A485K6L6</accession>
<evidence type="ECO:0000313" key="2">
    <source>
        <dbReference type="EMBL" id="KAF0720784.1"/>
    </source>
</evidence>
<dbReference type="EMBL" id="VJMH01000002">
    <property type="protein sequence ID" value="KAF0720784.1"/>
    <property type="molecule type" value="Genomic_DNA"/>
</dbReference>
<organism evidence="3 4">
    <name type="scientific">Aphanomyces stellatus</name>
    <dbReference type="NCBI Taxonomy" id="120398"/>
    <lineage>
        <taxon>Eukaryota</taxon>
        <taxon>Sar</taxon>
        <taxon>Stramenopiles</taxon>
        <taxon>Oomycota</taxon>
        <taxon>Saprolegniomycetes</taxon>
        <taxon>Saprolegniales</taxon>
        <taxon>Verrucalvaceae</taxon>
        <taxon>Aphanomyces</taxon>
    </lineage>
</organism>
<gene>
    <name evidence="3" type="primary">Aste57867_63</name>
    <name evidence="2" type="ORF">As57867_000063</name>
    <name evidence="3" type="ORF">ASTE57867_63</name>
</gene>
<dbReference type="Proteomes" id="UP000332933">
    <property type="component" value="Unassembled WGS sequence"/>
</dbReference>
<protein>
    <submittedName>
        <fullName evidence="3">Aste57867_63 protein</fullName>
    </submittedName>
</protein>
<reference evidence="2" key="2">
    <citation type="submission" date="2019-06" db="EMBL/GenBank/DDBJ databases">
        <title>Genomics analysis of Aphanomyces spp. identifies a new class of oomycete effector associated with host adaptation.</title>
        <authorList>
            <person name="Gaulin E."/>
        </authorList>
    </citation>
    <scope>NUCLEOTIDE SEQUENCE</scope>
    <source>
        <strain evidence="2">CBS 578.67</strain>
    </source>
</reference>
<evidence type="ECO:0000313" key="3">
    <source>
        <dbReference type="EMBL" id="VFT77289.1"/>
    </source>
</evidence>
<evidence type="ECO:0000256" key="1">
    <source>
        <dbReference type="SAM" id="Phobius"/>
    </source>
</evidence>
<keyword evidence="1" id="KW-0472">Membrane</keyword>
<dbReference type="AlphaFoldDB" id="A0A485K6L6"/>
<feature type="transmembrane region" description="Helical" evidence="1">
    <location>
        <begin position="24"/>
        <end position="44"/>
    </location>
</feature>
<keyword evidence="1" id="KW-0812">Transmembrane</keyword>
<dbReference type="EMBL" id="CAADRA010000002">
    <property type="protein sequence ID" value="VFT77289.1"/>
    <property type="molecule type" value="Genomic_DNA"/>
</dbReference>
<keyword evidence="4" id="KW-1185">Reference proteome</keyword>
<sequence length="568" mass="59442">MANPSELPYVQETSGETLGLKRKFLVHLVLIVLLAVNVIVLYVLHFADNSTNVKVTSDSFASAPSDISNKVVSFNDDGSIRAGAGTTAYLDAAPLPSDDLGYFYVARSGLTTSNTALVSYYLSNKTTSVLTTLTVGKDNTASLAAAAPANVVPKVQFQGLATLNDKQAVVLESAAGNISAVLATIGADKSVSYVTANRAAVATGSFSNTIGRISATQFAITSFEPYVDENTTYYQTINVGTVSGDGAITMAAPLRFGFANGAGDANVNSKPQQVPAIPGGFLVTYFNTKAINASGLCVLLASVNASGVTQQDQVCNKLYQPVYFLDTTTLADNLIALAFYDKNNNNALTIATVGVSSAGKLVFRGDYVMQSAAGAFDFGSFYSWYPKPNVQSLGSNRLAVLFLNPANAGRPTTQVFKVSESFALTPVTPLMRLSNGDFTLTGTTPKAISGVVTLDLLPISNTTYVATYSGKLNQVAHKRVSVVEFLGKPIGVGSSSKSIVMSGAAKVDNADFTAGKEYFATTKGDILVATSTDAGADYYFVGNTTVVSKDSRVGVAVTKNTIYVSSTL</sequence>
<evidence type="ECO:0000313" key="4">
    <source>
        <dbReference type="Proteomes" id="UP000332933"/>
    </source>
</evidence>